<dbReference type="GO" id="GO:0005546">
    <property type="term" value="F:phosphatidylinositol-4,5-bisphosphate binding"/>
    <property type="evidence" value="ECO:0007669"/>
    <property type="project" value="InterPro"/>
</dbReference>
<comment type="function">
    <text evidence="3">Component of the exocyst complex.</text>
</comment>
<evidence type="ECO:0000313" key="6">
    <source>
        <dbReference type="Proteomes" id="UP000826271"/>
    </source>
</evidence>
<keyword evidence="2 3" id="KW-0813">Transport</keyword>
<dbReference type="GO" id="GO:0000145">
    <property type="term" value="C:exocyst"/>
    <property type="evidence" value="ECO:0007669"/>
    <property type="project" value="InterPro"/>
</dbReference>
<dbReference type="Gene3D" id="1.20.1280.170">
    <property type="entry name" value="Exocyst complex component Exo70"/>
    <property type="match status" value="1"/>
</dbReference>
<proteinExistence type="inferred from homology"/>
<reference evidence="5" key="1">
    <citation type="submission" date="2019-10" db="EMBL/GenBank/DDBJ databases">
        <authorList>
            <person name="Zhang R."/>
            <person name="Pan Y."/>
            <person name="Wang J."/>
            <person name="Ma R."/>
            <person name="Yu S."/>
        </authorList>
    </citation>
    <scope>NUCLEOTIDE SEQUENCE</scope>
    <source>
        <strain evidence="5">LA-IB0</strain>
        <tissue evidence="5">Leaf</tissue>
    </source>
</reference>
<sequence>MKESDEMDNLLAARKILKSSIEQSRNISIAVNKIGSIFAETSHNLAFLEAAIKDVGCKCAVYEIRGDVDRAIGPAAAVMKVLDLVYELQDSLETHPRVAGLFVYVNNIKRLQEALKLLADNSRLVMMWLDDVVPILESNADGGDDWYLVRVSKVMNILDVLQGKEETFREDGGVLSSALHKLEGEYRHILTETSFSSIQELHAITDVLGLERCISIYSEARIANARDKLRALDVDYMDIELCELDSVQTVEGYIDEWDKQMEFAVRHVLEKEYVLCNEVYHKFGADVWMECFAKIATQCGFDNIFNFGNKICKCKKEAVKLFQLLNIFSTLDKLRLDFNEMFSGKFCVKIQNQTRDLVKNVVYEACDIFEEFFVQVELLQSAFNPPLDGSVPRLVYFVTQYCNQLLEEENSVIMIRVLEIYQLWNGVEVEEGLLYNEIQNIMKALEINLETWARKYNDDTALSCFFMMNNYWYLCNSLRGTKLGDLMGNSSYEESLDYFTALYMKESSEKLLALLSEEGLTLFPGGRAIDRNLVRKRISLFCEAFDDMYKKQSQWTLSDQGLRWKTCQLIVEAIVPPYKSYLQKYMPGIEEHVKYSDESLEDLIGSLFQLKIGKYRSKKCINLIGIKNDVHLSSTPAAA</sequence>
<dbReference type="Proteomes" id="UP000826271">
    <property type="component" value="Unassembled WGS sequence"/>
</dbReference>
<name>A0AAV6Y5Z9_9LAMI</name>
<keyword evidence="3" id="KW-0653">Protein transport</keyword>
<keyword evidence="6" id="KW-1185">Reference proteome</keyword>
<dbReference type="GO" id="GO:0006887">
    <property type="term" value="P:exocytosis"/>
    <property type="evidence" value="ECO:0007669"/>
    <property type="project" value="UniProtKB-KW"/>
</dbReference>
<evidence type="ECO:0000259" key="4">
    <source>
        <dbReference type="Pfam" id="PF03081"/>
    </source>
</evidence>
<dbReference type="InterPro" id="IPR016159">
    <property type="entry name" value="Cullin_repeat-like_dom_sf"/>
</dbReference>
<evidence type="ECO:0000256" key="2">
    <source>
        <dbReference type="ARBA" id="ARBA00022448"/>
    </source>
</evidence>
<dbReference type="Pfam" id="PF20669">
    <property type="entry name" value="Exo70_N"/>
    <property type="match status" value="1"/>
</dbReference>
<comment type="similarity">
    <text evidence="1 3">Belongs to the EXO70 family.</text>
</comment>
<evidence type="ECO:0000256" key="1">
    <source>
        <dbReference type="ARBA" id="ARBA00006756"/>
    </source>
</evidence>
<gene>
    <name evidence="5" type="ORF">BUALT_Bualt02G0128800</name>
</gene>
<evidence type="ECO:0000313" key="5">
    <source>
        <dbReference type="EMBL" id="KAG8388467.1"/>
    </source>
</evidence>
<dbReference type="GO" id="GO:0015031">
    <property type="term" value="P:protein transport"/>
    <property type="evidence" value="ECO:0007669"/>
    <property type="project" value="UniProtKB-KW"/>
</dbReference>
<dbReference type="EMBL" id="WHWC01000002">
    <property type="protein sequence ID" value="KAG8388467.1"/>
    <property type="molecule type" value="Genomic_DNA"/>
</dbReference>
<keyword evidence="3" id="KW-0268">Exocytosis</keyword>
<dbReference type="InterPro" id="IPR004140">
    <property type="entry name" value="Exo70"/>
</dbReference>
<dbReference type="PANTHER" id="PTHR12542">
    <property type="entry name" value="EXOCYST COMPLEX PROTEIN EXO70"/>
    <property type="match status" value="1"/>
</dbReference>
<organism evidence="5 6">
    <name type="scientific">Buddleja alternifolia</name>
    <dbReference type="NCBI Taxonomy" id="168488"/>
    <lineage>
        <taxon>Eukaryota</taxon>
        <taxon>Viridiplantae</taxon>
        <taxon>Streptophyta</taxon>
        <taxon>Embryophyta</taxon>
        <taxon>Tracheophyta</taxon>
        <taxon>Spermatophyta</taxon>
        <taxon>Magnoliopsida</taxon>
        <taxon>eudicotyledons</taxon>
        <taxon>Gunneridae</taxon>
        <taxon>Pentapetalae</taxon>
        <taxon>asterids</taxon>
        <taxon>lamiids</taxon>
        <taxon>Lamiales</taxon>
        <taxon>Scrophulariaceae</taxon>
        <taxon>Buddlejeae</taxon>
        <taxon>Buddleja</taxon>
    </lineage>
</organism>
<protein>
    <recommendedName>
        <fullName evidence="3">Exocyst subunit Exo70 family protein</fullName>
    </recommendedName>
</protein>
<dbReference type="PANTHER" id="PTHR12542:SF85">
    <property type="entry name" value="EXOCYST SUBUNIT EXO70 FAMILY PROTEIN"/>
    <property type="match status" value="1"/>
</dbReference>
<evidence type="ECO:0000256" key="3">
    <source>
        <dbReference type="RuleBase" id="RU365026"/>
    </source>
</evidence>
<accession>A0AAV6Y5Z9</accession>
<dbReference type="AlphaFoldDB" id="A0AAV6Y5Z9"/>
<comment type="caution">
    <text evidence="5">The sequence shown here is derived from an EMBL/GenBank/DDBJ whole genome shotgun (WGS) entry which is preliminary data.</text>
</comment>
<feature type="domain" description="Exocyst complex subunit Exo70 C-terminal" evidence="4">
    <location>
        <begin position="256"/>
        <end position="605"/>
    </location>
</feature>
<dbReference type="InterPro" id="IPR046364">
    <property type="entry name" value="Exo70_C"/>
</dbReference>
<dbReference type="SUPFAM" id="SSF74788">
    <property type="entry name" value="Cullin repeat-like"/>
    <property type="match status" value="1"/>
</dbReference>
<dbReference type="Pfam" id="PF03081">
    <property type="entry name" value="Exo70_C"/>
    <property type="match status" value="1"/>
</dbReference>